<dbReference type="SUPFAM" id="SSF48452">
    <property type="entry name" value="TPR-like"/>
    <property type="match status" value="1"/>
</dbReference>
<dbReference type="InterPro" id="IPR011990">
    <property type="entry name" value="TPR-like_helical_dom_sf"/>
</dbReference>
<keyword evidence="3" id="KW-0472">Membrane</keyword>
<feature type="compositionally biased region" description="Basic and acidic residues" evidence="2">
    <location>
        <begin position="585"/>
        <end position="597"/>
    </location>
</feature>
<evidence type="ECO:0000256" key="3">
    <source>
        <dbReference type="SAM" id="Phobius"/>
    </source>
</evidence>
<gene>
    <name evidence="5" type="ORF">SAMN06296058_1070</name>
</gene>
<dbReference type="PANTHER" id="PTHR22550:SF14">
    <property type="entry name" value="VWFA DOMAIN-CONTAINING PROTEIN"/>
    <property type="match status" value="1"/>
</dbReference>
<dbReference type="Gene3D" id="3.40.50.410">
    <property type="entry name" value="von Willebrand factor, type A domain"/>
    <property type="match status" value="1"/>
</dbReference>
<evidence type="ECO:0000256" key="2">
    <source>
        <dbReference type="SAM" id="MobiDB-lite"/>
    </source>
</evidence>
<reference evidence="5 6" key="1">
    <citation type="submission" date="2017-02" db="EMBL/GenBank/DDBJ databases">
        <authorList>
            <person name="Peterson S.W."/>
        </authorList>
    </citation>
    <scope>NUCLEOTIDE SEQUENCE [LARGE SCALE GENOMIC DNA]</scope>
    <source>
        <strain evidence="5 6">P15</strain>
    </source>
</reference>
<keyword evidence="3" id="KW-1133">Transmembrane helix</keyword>
<organism evidence="5 6">
    <name type="scientific">Pseudoxanthomonas indica</name>
    <dbReference type="NCBI Taxonomy" id="428993"/>
    <lineage>
        <taxon>Bacteria</taxon>
        <taxon>Pseudomonadati</taxon>
        <taxon>Pseudomonadota</taxon>
        <taxon>Gammaproteobacteria</taxon>
        <taxon>Lysobacterales</taxon>
        <taxon>Lysobacteraceae</taxon>
        <taxon>Pseudoxanthomonas</taxon>
    </lineage>
</organism>
<dbReference type="OrthoDB" id="9807628at2"/>
<evidence type="ECO:0000313" key="6">
    <source>
        <dbReference type="Proteomes" id="UP000190341"/>
    </source>
</evidence>
<dbReference type="PROSITE" id="PS50234">
    <property type="entry name" value="VWFA"/>
    <property type="match status" value="1"/>
</dbReference>
<dbReference type="SMART" id="SM00327">
    <property type="entry name" value="VWA"/>
    <property type="match status" value="1"/>
</dbReference>
<dbReference type="SMART" id="SM00028">
    <property type="entry name" value="TPR"/>
    <property type="match status" value="1"/>
</dbReference>
<proteinExistence type="predicted"/>
<accession>A0A1T5JTM8</accession>
<feature type="compositionally biased region" description="Basic and acidic residues" evidence="2">
    <location>
        <begin position="557"/>
        <end position="575"/>
    </location>
</feature>
<dbReference type="EMBL" id="FUZV01000001">
    <property type="protein sequence ID" value="SKC54714.1"/>
    <property type="molecule type" value="Genomic_DNA"/>
</dbReference>
<dbReference type="InterPro" id="IPR036465">
    <property type="entry name" value="vWFA_dom_sf"/>
</dbReference>
<evidence type="ECO:0000256" key="1">
    <source>
        <dbReference type="PROSITE-ProRule" id="PRU00339"/>
    </source>
</evidence>
<feature type="region of interest" description="Disordered" evidence="2">
    <location>
        <begin position="422"/>
        <end position="597"/>
    </location>
</feature>
<feature type="repeat" description="TPR" evidence="1">
    <location>
        <begin position="381"/>
        <end position="414"/>
    </location>
</feature>
<dbReference type="Pfam" id="PF00515">
    <property type="entry name" value="TPR_1"/>
    <property type="match status" value="1"/>
</dbReference>
<feature type="compositionally biased region" description="Low complexity" evidence="2">
    <location>
        <begin position="513"/>
        <end position="538"/>
    </location>
</feature>
<dbReference type="Gene3D" id="1.25.40.10">
    <property type="entry name" value="Tetratricopeptide repeat domain"/>
    <property type="match status" value="1"/>
</dbReference>
<feature type="transmembrane region" description="Helical" evidence="3">
    <location>
        <begin position="59"/>
        <end position="82"/>
    </location>
</feature>
<dbReference type="InterPro" id="IPR019734">
    <property type="entry name" value="TPR_rpt"/>
</dbReference>
<feature type="compositionally biased region" description="Polar residues" evidence="2">
    <location>
        <begin position="449"/>
        <end position="459"/>
    </location>
</feature>
<dbReference type="SUPFAM" id="SSF53300">
    <property type="entry name" value="vWA-like"/>
    <property type="match status" value="1"/>
</dbReference>
<dbReference type="PROSITE" id="PS50293">
    <property type="entry name" value="TPR_REGION"/>
    <property type="match status" value="1"/>
</dbReference>
<dbReference type="PROSITE" id="PS50005">
    <property type="entry name" value="TPR"/>
    <property type="match status" value="1"/>
</dbReference>
<evidence type="ECO:0000259" key="4">
    <source>
        <dbReference type="PROSITE" id="PS50234"/>
    </source>
</evidence>
<dbReference type="Pfam" id="PF13519">
    <property type="entry name" value="VWA_2"/>
    <property type="match status" value="1"/>
</dbReference>
<feature type="domain" description="VWFA" evidence="4">
    <location>
        <begin position="95"/>
        <end position="287"/>
    </location>
</feature>
<keyword evidence="1" id="KW-0802">TPR repeat</keyword>
<evidence type="ECO:0000313" key="5">
    <source>
        <dbReference type="EMBL" id="SKC54714.1"/>
    </source>
</evidence>
<protein>
    <submittedName>
        <fullName evidence="5">Ca-activated chloride channel family protein</fullName>
    </submittedName>
</protein>
<feature type="transmembrane region" description="Helical" evidence="3">
    <location>
        <begin position="14"/>
        <end position="30"/>
    </location>
</feature>
<dbReference type="AlphaFoldDB" id="A0A1T5JTM8"/>
<dbReference type="InterPro" id="IPR050768">
    <property type="entry name" value="UPF0353/GerABKA_families"/>
</dbReference>
<sequence length="597" mass="64161">MSEAWASLHFLRPHAFWCLLALPLLLWLRYRQYQNANPWRGRVDAHLLPHLLVPGRRRVLGSLIGLALVLLLAVLALAGPSWRQGEQEMWQQRAPLVIAVDLSSTTTAADLPPSRLLQVRSKLAQLLAQREGGQVALVAFADDAFTVAPMTEDSANVALFLDALAPDVMPVDGQRVDRAIARAARLLAQAGFQRGDILLLTDHADAAAISAAAQAAQQGYRVSALGLGTAAGATYRNGDGALLRTQLDAGSLQTLARQGGGEFRALQAGDADLVALGVLDPPQLDDAQRGHGQTRTWLDEGYWLLLPLMLLSVLAFRRGGQLLLLGALMIGMPWSAHASDTGGWWQRADQRQHARMEQGVQAYHSGDFAGAQQAFAGQSSADAYYNQGNALAKQGRYDEAIAAYDAALAKQPKMEDAIANRAAVEQARKQRQGQGQGQQGSQGKSGAQDRNNTQGESGSQADRQDQPQPAKQQGAPATPPSSNAQSAPAGQEKPASPAGTRAASAPPPPPPQAADAKTQGAADAAQRRQMQQAMQRAGKSSMRPQARDNAQQAPETPEQREQRQALEAWLRRVPDDPGGLLRAKFQLEQERRQREGQ</sequence>
<feature type="compositionally biased region" description="Low complexity" evidence="2">
    <location>
        <begin position="494"/>
        <end position="504"/>
    </location>
</feature>
<dbReference type="STRING" id="428993.SAMN06296058_1070"/>
<dbReference type="RefSeq" id="WP_079723409.1">
    <property type="nucleotide sequence ID" value="NZ_BMCL01000002.1"/>
</dbReference>
<dbReference type="InterPro" id="IPR002035">
    <property type="entry name" value="VWF_A"/>
</dbReference>
<dbReference type="PANTHER" id="PTHR22550">
    <property type="entry name" value="SPORE GERMINATION PROTEIN"/>
    <property type="match status" value="1"/>
</dbReference>
<keyword evidence="6" id="KW-1185">Reference proteome</keyword>
<keyword evidence="3" id="KW-0812">Transmembrane</keyword>
<dbReference type="Proteomes" id="UP000190341">
    <property type="component" value="Unassembled WGS sequence"/>
</dbReference>
<name>A0A1T5JTM8_9GAMM</name>
<feature type="compositionally biased region" description="Low complexity" evidence="2">
    <location>
        <begin position="466"/>
        <end position="476"/>
    </location>
</feature>